<evidence type="ECO:0000313" key="3">
    <source>
        <dbReference type="Proteomes" id="UP000002051"/>
    </source>
</evidence>
<dbReference type="AlphaFoldDB" id="G7K7A1"/>
<dbReference type="Proteomes" id="UP000002051">
    <property type="component" value="Chromosome 5"/>
</dbReference>
<evidence type="ECO:0000313" key="2">
    <source>
        <dbReference type="EnsemblPlants" id="AES99681"/>
    </source>
</evidence>
<reference evidence="1 3" key="2">
    <citation type="journal article" date="2014" name="BMC Genomics">
        <title>An improved genome release (version Mt4.0) for the model legume Medicago truncatula.</title>
        <authorList>
            <person name="Tang H."/>
            <person name="Krishnakumar V."/>
            <person name="Bidwell S."/>
            <person name="Rosen B."/>
            <person name="Chan A."/>
            <person name="Zhou S."/>
            <person name="Gentzbittel L."/>
            <person name="Childs K.L."/>
            <person name="Yandell M."/>
            <person name="Gundlach H."/>
            <person name="Mayer K.F."/>
            <person name="Schwartz D.C."/>
            <person name="Town C.D."/>
        </authorList>
    </citation>
    <scope>GENOME REANNOTATION</scope>
    <source>
        <strain evidence="2 3">cv. Jemalong A17</strain>
    </source>
</reference>
<reference evidence="1 3" key="1">
    <citation type="journal article" date="2011" name="Nature">
        <title>The Medicago genome provides insight into the evolution of rhizobial symbioses.</title>
        <authorList>
            <person name="Young N.D."/>
            <person name="Debelle F."/>
            <person name="Oldroyd G.E."/>
            <person name="Geurts R."/>
            <person name="Cannon S.B."/>
            <person name="Udvardi M.K."/>
            <person name="Benedito V.A."/>
            <person name="Mayer K.F."/>
            <person name="Gouzy J."/>
            <person name="Schoof H."/>
            <person name="Van de Peer Y."/>
            <person name="Proost S."/>
            <person name="Cook D.R."/>
            <person name="Meyers B.C."/>
            <person name="Spannagl M."/>
            <person name="Cheung F."/>
            <person name="De Mita S."/>
            <person name="Krishnakumar V."/>
            <person name="Gundlach H."/>
            <person name="Zhou S."/>
            <person name="Mudge J."/>
            <person name="Bharti A.K."/>
            <person name="Murray J.D."/>
            <person name="Naoumkina M.A."/>
            <person name="Rosen B."/>
            <person name="Silverstein K.A."/>
            <person name="Tang H."/>
            <person name="Rombauts S."/>
            <person name="Zhao P.X."/>
            <person name="Zhou P."/>
            <person name="Barbe V."/>
            <person name="Bardou P."/>
            <person name="Bechner M."/>
            <person name="Bellec A."/>
            <person name="Berger A."/>
            <person name="Berges H."/>
            <person name="Bidwell S."/>
            <person name="Bisseling T."/>
            <person name="Choisne N."/>
            <person name="Couloux A."/>
            <person name="Denny R."/>
            <person name="Deshpande S."/>
            <person name="Dai X."/>
            <person name="Doyle J.J."/>
            <person name="Dudez A.M."/>
            <person name="Farmer A.D."/>
            <person name="Fouteau S."/>
            <person name="Franken C."/>
            <person name="Gibelin C."/>
            <person name="Gish J."/>
            <person name="Goldstein S."/>
            <person name="Gonzalez A.J."/>
            <person name="Green P.J."/>
            <person name="Hallab A."/>
            <person name="Hartog M."/>
            <person name="Hua A."/>
            <person name="Humphray S.J."/>
            <person name="Jeong D.H."/>
            <person name="Jing Y."/>
            <person name="Jocker A."/>
            <person name="Kenton S.M."/>
            <person name="Kim D.J."/>
            <person name="Klee K."/>
            <person name="Lai H."/>
            <person name="Lang C."/>
            <person name="Lin S."/>
            <person name="Macmil S.L."/>
            <person name="Magdelenat G."/>
            <person name="Matthews L."/>
            <person name="McCorrison J."/>
            <person name="Monaghan E.L."/>
            <person name="Mun J.H."/>
            <person name="Najar F.Z."/>
            <person name="Nicholson C."/>
            <person name="Noirot C."/>
            <person name="O'Bleness M."/>
            <person name="Paule C.R."/>
            <person name="Poulain J."/>
            <person name="Prion F."/>
            <person name="Qin B."/>
            <person name="Qu C."/>
            <person name="Retzel E.F."/>
            <person name="Riddle C."/>
            <person name="Sallet E."/>
            <person name="Samain S."/>
            <person name="Samson N."/>
            <person name="Sanders I."/>
            <person name="Saurat O."/>
            <person name="Scarpelli C."/>
            <person name="Schiex T."/>
            <person name="Segurens B."/>
            <person name="Severin A.J."/>
            <person name="Sherrier D.J."/>
            <person name="Shi R."/>
            <person name="Sims S."/>
            <person name="Singer S.R."/>
            <person name="Sinharoy S."/>
            <person name="Sterck L."/>
            <person name="Viollet A."/>
            <person name="Wang B.B."/>
            <person name="Wang K."/>
            <person name="Wang M."/>
            <person name="Wang X."/>
            <person name="Warfsmann J."/>
            <person name="Weissenbach J."/>
            <person name="White D.D."/>
            <person name="White J.D."/>
            <person name="Wiley G.B."/>
            <person name="Wincker P."/>
            <person name="Xing Y."/>
            <person name="Yang L."/>
            <person name="Yao Z."/>
            <person name="Ying F."/>
            <person name="Zhai J."/>
            <person name="Zhou L."/>
            <person name="Zuber A."/>
            <person name="Denarie J."/>
            <person name="Dixon R.A."/>
            <person name="May G.D."/>
            <person name="Schwartz D.C."/>
            <person name="Rogers J."/>
            <person name="Quetier F."/>
            <person name="Town C.D."/>
            <person name="Roe B.A."/>
        </authorList>
    </citation>
    <scope>NUCLEOTIDE SEQUENCE [LARGE SCALE GENOMIC DNA]</scope>
    <source>
        <strain evidence="1">A17</strain>
        <strain evidence="2 3">cv. Jemalong A17</strain>
    </source>
</reference>
<evidence type="ECO:0000313" key="1">
    <source>
        <dbReference type="EMBL" id="AES99681.1"/>
    </source>
</evidence>
<dbReference type="EnsemblPlants" id="AES99681">
    <property type="protein sequence ID" value="AES99681"/>
    <property type="gene ID" value="MTR_5g083580"/>
</dbReference>
<reference evidence="2" key="3">
    <citation type="submission" date="2015-04" db="UniProtKB">
        <authorList>
            <consortium name="EnsemblPlants"/>
        </authorList>
    </citation>
    <scope>IDENTIFICATION</scope>
    <source>
        <strain evidence="2">cv. Jemalong A17</strain>
    </source>
</reference>
<proteinExistence type="predicted"/>
<accession>G7K7A1</accession>
<sequence>MSLADEIGWYIVTSGYLRIGVFQPKSDRNRPTSSPRFCYGVSTLELVKQLKSVQPINFH</sequence>
<protein>
    <submittedName>
        <fullName evidence="1 2">Uncharacterized protein</fullName>
    </submittedName>
</protein>
<name>G7K7A1_MEDTR</name>
<dbReference type="PaxDb" id="3880-AES99681"/>
<organism evidence="1 3">
    <name type="scientific">Medicago truncatula</name>
    <name type="common">Barrel medic</name>
    <name type="synonym">Medicago tribuloides</name>
    <dbReference type="NCBI Taxonomy" id="3880"/>
    <lineage>
        <taxon>Eukaryota</taxon>
        <taxon>Viridiplantae</taxon>
        <taxon>Streptophyta</taxon>
        <taxon>Embryophyta</taxon>
        <taxon>Tracheophyta</taxon>
        <taxon>Spermatophyta</taxon>
        <taxon>Magnoliopsida</taxon>
        <taxon>eudicotyledons</taxon>
        <taxon>Gunneridae</taxon>
        <taxon>Pentapetalae</taxon>
        <taxon>rosids</taxon>
        <taxon>fabids</taxon>
        <taxon>Fabales</taxon>
        <taxon>Fabaceae</taxon>
        <taxon>Papilionoideae</taxon>
        <taxon>50 kb inversion clade</taxon>
        <taxon>NPAAA clade</taxon>
        <taxon>Hologalegina</taxon>
        <taxon>IRL clade</taxon>
        <taxon>Trifolieae</taxon>
        <taxon>Medicago</taxon>
    </lineage>
</organism>
<keyword evidence="3" id="KW-1185">Reference proteome</keyword>
<gene>
    <name evidence="1" type="ordered locus">MTR_5g083580</name>
</gene>
<dbReference type="EMBL" id="CM001221">
    <property type="protein sequence ID" value="AES99681.1"/>
    <property type="molecule type" value="Genomic_DNA"/>
</dbReference>
<dbReference type="HOGENOM" id="CLU_2964365_0_0_1"/>